<reference evidence="1 2" key="1">
    <citation type="submission" date="2023-07" db="EMBL/GenBank/DDBJ databases">
        <title>Genomic Encyclopedia of Type Strains, Phase IV (KMG-IV): sequencing the most valuable type-strain genomes for metagenomic binning, comparative biology and taxonomic classification.</title>
        <authorList>
            <person name="Goeker M."/>
        </authorList>
    </citation>
    <scope>NUCLEOTIDE SEQUENCE [LARGE SCALE GENOMIC DNA]</scope>
    <source>
        <strain evidence="1 2">NIO-1023</strain>
    </source>
</reference>
<gene>
    <name evidence="1" type="ORF">QO006_002339</name>
</gene>
<evidence type="ECO:0000313" key="2">
    <source>
        <dbReference type="Proteomes" id="UP001232163"/>
    </source>
</evidence>
<keyword evidence="2" id="KW-1185">Reference proteome</keyword>
<accession>A0ABT9ME66</accession>
<proteinExistence type="predicted"/>
<organism evidence="1 2">
    <name type="scientific">Deinococcus enclensis</name>
    <dbReference type="NCBI Taxonomy" id="1049582"/>
    <lineage>
        <taxon>Bacteria</taxon>
        <taxon>Thermotogati</taxon>
        <taxon>Deinococcota</taxon>
        <taxon>Deinococci</taxon>
        <taxon>Deinococcales</taxon>
        <taxon>Deinococcaceae</taxon>
        <taxon>Deinococcus</taxon>
    </lineage>
</organism>
<name>A0ABT9ME66_9DEIO</name>
<sequence length="121" mass="12892">MNGVLVDREVVEALEAAISKDFEHGVTEIDGRAYPLILRALRAALALPAQAAADAAGVQEVKHALRLASTMSTALHDLDALQKGDPARAVKMLAYATLLEHFRALDPARIRALADALEVQG</sequence>
<dbReference type="Proteomes" id="UP001232163">
    <property type="component" value="Unassembled WGS sequence"/>
</dbReference>
<comment type="caution">
    <text evidence="1">The sequence shown here is derived from an EMBL/GenBank/DDBJ whole genome shotgun (WGS) entry which is preliminary data.</text>
</comment>
<evidence type="ECO:0000313" key="1">
    <source>
        <dbReference type="EMBL" id="MDP9764892.1"/>
    </source>
</evidence>
<dbReference type="EMBL" id="JAURUR010000007">
    <property type="protein sequence ID" value="MDP9764892.1"/>
    <property type="molecule type" value="Genomic_DNA"/>
</dbReference>
<evidence type="ECO:0008006" key="3">
    <source>
        <dbReference type="Google" id="ProtNLM"/>
    </source>
</evidence>
<dbReference type="RefSeq" id="WP_307466400.1">
    <property type="nucleotide sequence ID" value="NZ_JAURUR010000007.1"/>
</dbReference>
<protein>
    <recommendedName>
        <fullName evidence="3">DUF3209 domain-containing protein</fullName>
    </recommendedName>
</protein>